<feature type="compositionally biased region" description="Basic residues" evidence="1">
    <location>
        <begin position="427"/>
        <end position="436"/>
    </location>
</feature>
<feature type="region of interest" description="Disordered" evidence="1">
    <location>
        <begin position="600"/>
        <end position="650"/>
    </location>
</feature>
<feature type="compositionally biased region" description="Polar residues" evidence="1">
    <location>
        <begin position="375"/>
        <end position="390"/>
    </location>
</feature>
<reference evidence="2 3" key="1">
    <citation type="submission" date="2017-12" db="EMBL/GenBank/DDBJ databases">
        <title>Comparative genomics of Botrytis spp.</title>
        <authorList>
            <person name="Valero-Jimenez C.A."/>
            <person name="Tapia P."/>
            <person name="Veloso J."/>
            <person name="Silva-Moreno E."/>
            <person name="Staats M."/>
            <person name="Valdes J.H."/>
            <person name="Van Kan J.A.L."/>
        </authorList>
    </citation>
    <scope>NUCLEOTIDE SEQUENCE [LARGE SCALE GENOMIC DNA]</scope>
    <source>
        <strain evidence="2 3">Bt9001</strain>
    </source>
</reference>
<feature type="compositionally biased region" description="Basic residues" evidence="1">
    <location>
        <begin position="988"/>
        <end position="998"/>
    </location>
</feature>
<evidence type="ECO:0000313" key="2">
    <source>
        <dbReference type="EMBL" id="TGO17013.1"/>
    </source>
</evidence>
<protein>
    <recommendedName>
        <fullName evidence="4">Protamine P1</fullName>
    </recommendedName>
</protein>
<dbReference type="OrthoDB" id="5419922at2759"/>
<name>A0A4Z1F2M9_9HELO</name>
<feature type="region of interest" description="Disordered" evidence="1">
    <location>
        <begin position="919"/>
        <end position="969"/>
    </location>
</feature>
<accession>A0A4Z1F2M9</accession>
<feature type="region of interest" description="Disordered" evidence="1">
    <location>
        <begin position="474"/>
        <end position="517"/>
    </location>
</feature>
<gene>
    <name evidence="2" type="ORF">BTUL_0021g00100</name>
</gene>
<proteinExistence type="predicted"/>
<evidence type="ECO:0000313" key="3">
    <source>
        <dbReference type="Proteomes" id="UP000297777"/>
    </source>
</evidence>
<feature type="region of interest" description="Disordered" evidence="1">
    <location>
        <begin position="986"/>
        <end position="1038"/>
    </location>
</feature>
<dbReference type="AlphaFoldDB" id="A0A4Z1F2M9"/>
<dbReference type="Proteomes" id="UP000297777">
    <property type="component" value="Unassembled WGS sequence"/>
</dbReference>
<keyword evidence="3" id="KW-1185">Reference proteome</keyword>
<feature type="compositionally biased region" description="Low complexity" evidence="1">
    <location>
        <begin position="794"/>
        <end position="805"/>
    </location>
</feature>
<feature type="region of interest" description="Disordered" evidence="1">
    <location>
        <begin position="427"/>
        <end position="458"/>
    </location>
</feature>
<feature type="compositionally biased region" description="Polar residues" evidence="1">
    <location>
        <begin position="600"/>
        <end position="636"/>
    </location>
</feature>
<feature type="compositionally biased region" description="Basic and acidic residues" evidence="1">
    <location>
        <begin position="1109"/>
        <end position="1121"/>
    </location>
</feature>
<evidence type="ECO:0008006" key="4">
    <source>
        <dbReference type="Google" id="ProtNLM"/>
    </source>
</evidence>
<feature type="compositionally biased region" description="Basic and acidic residues" evidence="1">
    <location>
        <begin position="931"/>
        <end position="948"/>
    </location>
</feature>
<feature type="compositionally biased region" description="Basic residues" evidence="1">
    <location>
        <begin position="493"/>
        <end position="507"/>
    </location>
</feature>
<organism evidence="2 3">
    <name type="scientific">Botrytis tulipae</name>
    <dbReference type="NCBI Taxonomy" id="87230"/>
    <lineage>
        <taxon>Eukaryota</taxon>
        <taxon>Fungi</taxon>
        <taxon>Dikarya</taxon>
        <taxon>Ascomycota</taxon>
        <taxon>Pezizomycotina</taxon>
        <taxon>Leotiomycetes</taxon>
        <taxon>Helotiales</taxon>
        <taxon>Sclerotiniaceae</taxon>
        <taxon>Botrytis</taxon>
    </lineage>
</organism>
<feature type="compositionally biased region" description="Low complexity" evidence="1">
    <location>
        <begin position="1008"/>
        <end position="1030"/>
    </location>
</feature>
<sequence>MSLHMSRSSLTPDDDDEPFYFTPAYKPEDLICEGSDSEANPRAIIKKRQQYEQCAERVDRGQLPIIQSAQLRGPLTEWANPWRHREGDWWKPGSKDMLFRKEDVMRRAREHGRKDMSPAEALAWCRRDAKRQAKEMEMDDYIEMGSESSGDPNITLVDETIHGDITMEKGGRMVESKQIIKSPLPKVPKATLPTYAKLRGFEDAPTVGSSISNKDDYGRRSETWTTVKRPVEVAWLKGSHVSKRARWEDPAVSSPTPLPHIDSQKLQQKVTDTTTVVKKRTQHKIHPQSDLFLEAPQQRLATPESYASLQPPSNDAFDTEVSFHTNIGQQGQQLRSSSILESCSKSAYLYDNSPGLSSPVPFGSPGGKEACARQPSPTKSVTSPRLPSHSRTGAVLHENQENQETPGNISFVTDVAPSSINLEQFQFRKKSRRKTASPKVPSQPMAVNGEGSEVPLSEEVRSNLNPQSDAILSTPLALHSTEKAEATSVSPLRRTKFSRSKGSSRRTSRADESWLTTQEEVGLTPSIMHSDKTIRGEYCPQHEDIDDSWVTTQDDLIHAPKSSASMDITQTYQSSNFLRQPVHFEHTEAPMFGEYEFKSSLQPSHLGNPSPARSTPPVSTSSSHLPTLPKMSSQIDVPTPSDDLDGSCTQSYIASPAKSIVNTHEFSQAPDPTQSLEDNQQSPYGIATTLHSAVTEIIRDNLEDSISERVRRLDDNKEIEAEGVASAIDIALENEQIKGVPELQANQESNIDIIAASEKIQDEGDVQGVAQDMPEEVQEAMRTEADADDALNSVLSSGQTSTSSSPARTNNLTSSQKSRSINQNSKSTMSDQFAPLIHSGEEFLSPASNQDITESLTVREDIVPIPFEDSGPVKGPISSLRSEDQMVVQNDSPQSPWAPAEAGLIIAPQLLATTGIVEPQTDDEFPNSGWQREERPVTPDNDIIRPFRDLMTPSPPPEELNTPGFDQQPSNTQLLVEAATLNPWVNGSKKKSTKRKRVSFGLLEEENPSQSQRSSQRQRRSPSPESSYRPGDLGSKRAEFDDNITNIDSFQNHFSAIRRKSVGDSTPKFNSAIQRPSSIAKYKSTLSGATNLVASSPAIDAMAEAFISADRHSSRERERHLTLSPSRSRKARGQSYTTFEDVDEGDLGSQDSNSCLSTHTALNETSSNAKLGDHILGDFLNEAEDFLGGGWSVEGEMNKASTDFELATPKRDSGLHSRGMFSVEKIWT</sequence>
<feature type="region of interest" description="Disordered" evidence="1">
    <location>
        <begin position="794"/>
        <end position="828"/>
    </location>
</feature>
<feature type="region of interest" description="Disordered" evidence="1">
    <location>
        <begin position="359"/>
        <end position="390"/>
    </location>
</feature>
<feature type="region of interest" description="Disordered" evidence="1">
    <location>
        <begin position="1109"/>
        <end position="1135"/>
    </location>
</feature>
<feature type="compositionally biased region" description="Polar residues" evidence="1">
    <location>
        <begin position="806"/>
        <end position="828"/>
    </location>
</feature>
<comment type="caution">
    <text evidence="2">The sequence shown here is derived from an EMBL/GenBank/DDBJ whole genome shotgun (WGS) entry which is preliminary data.</text>
</comment>
<dbReference type="EMBL" id="PQXH01000021">
    <property type="protein sequence ID" value="TGO17013.1"/>
    <property type="molecule type" value="Genomic_DNA"/>
</dbReference>
<evidence type="ECO:0000256" key="1">
    <source>
        <dbReference type="SAM" id="MobiDB-lite"/>
    </source>
</evidence>